<dbReference type="Proteomes" id="UP001149165">
    <property type="component" value="Unassembled WGS sequence"/>
</dbReference>
<dbReference type="GO" id="GO:0008843">
    <property type="term" value="F:endochitinase activity"/>
    <property type="evidence" value="ECO:0007669"/>
    <property type="project" value="UniProtKB-EC"/>
</dbReference>
<keyword evidence="9" id="KW-0378">Hydrolase</keyword>
<sequence>MKASMKWAALTLAAAQLGAAQTSTSCNPTKKTCPADKGLAKWTFNTDFTQAGSLDNWNITAKPVTQTDLGAKFEIAEEGDAPTIASDWYIFFGHIDVKMKASNGTGIISTWILESDDLDEIDYEQISSYSTYIQADYFGKGNSTLGDREYDITVTDPETTFHTYSIDWTEERIQWLVDGDLKHTVTYDDALEGKNYPQTPAKIRIGIWAGGASTNAEGTIEWAGGETDFDDAPFVMYVDSINVTNYNPASAYKYSDKTGDYSSIKMSNSSSSSSTLSNSTSKSSGSSSSSASVASSSSASQASSSSATSASASPVNAGSSLIASVFVASMVALAVGALQL</sequence>
<dbReference type="GO" id="GO:0009277">
    <property type="term" value="C:fungal-type cell wall"/>
    <property type="evidence" value="ECO:0007669"/>
    <property type="project" value="TreeGrafter"/>
</dbReference>
<evidence type="ECO:0000256" key="16">
    <source>
        <dbReference type="SAM" id="MobiDB-lite"/>
    </source>
</evidence>
<evidence type="ECO:0000259" key="18">
    <source>
        <dbReference type="PROSITE" id="PS51762"/>
    </source>
</evidence>
<dbReference type="InterPro" id="IPR000757">
    <property type="entry name" value="Beta-glucanase-like"/>
</dbReference>
<dbReference type="GO" id="GO:0005975">
    <property type="term" value="P:carbohydrate metabolic process"/>
    <property type="evidence" value="ECO:0007669"/>
    <property type="project" value="InterPro"/>
</dbReference>
<evidence type="ECO:0000313" key="20">
    <source>
        <dbReference type="Proteomes" id="UP001149165"/>
    </source>
</evidence>
<feature type="domain" description="GH16" evidence="18">
    <location>
        <begin position="22"/>
        <end position="249"/>
    </location>
</feature>
<evidence type="ECO:0000256" key="11">
    <source>
        <dbReference type="ARBA" id="ARBA00023180"/>
    </source>
</evidence>
<dbReference type="OrthoDB" id="4781at2759"/>
<reference evidence="19" key="2">
    <citation type="journal article" date="2023" name="IMA Fungus">
        <title>Comparative genomic study of the Penicillium genus elucidates a diverse pangenome and 15 lateral gene transfer events.</title>
        <authorList>
            <person name="Petersen C."/>
            <person name="Sorensen T."/>
            <person name="Nielsen M.R."/>
            <person name="Sondergaard T.E."/>
            <person name="Sorensen J.L."/>
            <person name="Fitzpatrick D.A."/>
            <person name="Frisvad J.C."/>
            <person name="Nielsen K.L."/>
        </authorList>
    </citation>
    <scope>NUCLEOTIDE SEQUENCE</scope>
    <source>
        <strain evidence="19">IBT 30069</strain>
    </source>
</reference>
<proteinExistence type="inferred from homology"/>
<dbReference type="InterPro" id="IPR050546">
    <property type="entry name" value="Glycosyl_Hydrlase_16"/>
</dbReference>
<dbReference type="GO" id="GO:0098552">
    <property type="term" value="C:side of membrane"/>
    <property type="evidence" value="ECO:0007669"/>
    <property type="project" value="UniProtKB-KW"/>
</dbReference>
<evidence type="ECO:0000256" key="6">
    <source>
        <dbReference type="ARBA" id="ARBA00022676"/>
    </source>
</evidence>
<protein>
    <recommendedName>
        <fullName evidence="3">chitinase</fullName>
        <ecNumber evidence="3">3.2.1.14</ecNumber>
    </recommendedName>
</protein>
<keyword evidence="4" id="KW-1003">Cell membrane</keyword>
<dbReference type="Pfam" id="PF00722">
    <property type="entry name" value="Glyco_hydro_16"/>
    <property type="match status" value="1"/>
</dbReference>
<accession>A0A9W9KIF7</accession>
<dbReference type="PROSITE" id="PS51257">
    <property type="entry name" value="PROKAR_LIPOPROTEIN"/>
    <property type="match status" value="1"/>
</dbReference>
<dbReference type="InterPro" id="IPR013320">
    <property type="entry name" value="ConA-like_dom_sf"/>
</dbReference>
<evidence type="ECO:0000256" key="3">
    <source>
        <dbReference type="ARBA" id="ARBA00012729"/>
    </source>
</evidence>
<comment type="similarity">
    <text evidence="15">Belongs to the glycosyl hydrolase 16 family. CRH1 subfamily.</text>
</comment>
<evidence type="ECO:0000256" key="17">
    <source>
        <dbReference type="SAM" id="SignalP"/>
    </source>
</evidence>
<dbReference type="EC" id="3.2.1.14" evidence="3"/>
<dbReference type="PROSITE" id="PS51762">
    <property type="entry name" value="GH16_2"/>
    <property type="match status" value="1"/>
</dbReference>
<dbReference type="CDD" id="cd02183">
    <property type="entry name" value="GH16_fungal_CRH1_transglycosylase"/>
    <property type="match status" value="1"/>
</dbReference>
<evidence type="ECO:0000313" key="19">
    <source>
        <dbReference type="EMBL" id="KAJ5106981.1"/>
    </source>
</evidence>
<evidence type="ECO:0000256" key="7">
    <source>
        <dbReference type="ARBA" id="ARBA00022679"/>
    </source>
</evidence>
<evidence type="ECO:0000256" key="15">
    <source>
        <dbReference type="ARBA" id="ARBA00038074"/>
    </source>
</evidence>
<keyword evidence="6" id="KW-0328">Glycosyltransferase</keyword>
<evidence type="ECO:0000256" key="8">
    <source>
        <dbReference type="ARBA" id="ARBA00022729"/>
    </source>
</evidence>
<dbReference type="PANTHER" id="PTHR10963">
    <property type="entry name" value="GLYCOSYL HYDROLASE-RELATED"/>
    <property type="match status" value="1"/>
</dbReference>
<organism evidence="19 20">
    <name type="scientific">Penicillium angulare</name>
    <dbReference type="NCBI Taxonomy" id="116970"/>
    <lineage>
        <taxon>Eukaryota</taxon>
        <taxon>Fungi</taxon>
        <taxon>Dikarya</taxon>
        <taxon>Ascomycota</taxon>
        <taxon>Pezizomycotina</taxon>
        <taxon>Eurotiomycetes</taxon>
        <taxon>Eurotiomycetidae</taxon>
        <taxon>Eurotiales</taxon>
        <taxon>Aspergillaceae</taxon>
        <taxon>Penicillium</taxon>
    </lineage>
</organism>
<evidence type="ECO:0000256" key="2">
    <source>
        <dbReference type="ARBA" id="ARBA00004609"/>
    </source>
</evidence>
<evidence type="ECO:0000256" key="10">
    <source>
        <dbReference type="ARBA" id="ARBA00023136"/>
    </source>
</evidence>
<dbReference type="GO" id="GO:0005886">
    <property type="term" value="C:plasma membrane"/>
    <property type="evidence" value="ECO:0007669"/>
    <property type="project" value="UniProtKB-SubCell"/>
</dbReference>
<keyword evidence="10" id="KW-0472">Membrane</keyword>
<keyword evidence="7" id="KW-0808">Transferase</keyword>
<comment type="caution">
    <text evidence="19">The sequence shown here is derived from an EMBL/GenBank/DDBJ whole genome shotgun (WGS) entry which is preliminary data.</text>
</comment>
<feature type="region of interest" description="Disordered" evidence="16">
    <location>
        <begin position="267"/>
        <end position="294"/>
    </location>
</feature>
<keyword evidence="20" id="KW-1185">Reference proteome</keyword>
<dbReference type="SUPFAM" id="SSF49899">
    <property type="entry name" value="Concanavalin A-like lectins/glucanases"/>
    <property type="match status" value="1"/>
</dbReference>
<keyword evidence="14" id="KW-0961">Cell wall biogenesis/degradation</keyword>
<evidence type="ECO:0000256" key="13">
    <source>
        <dbReference type="ARBA" id="ARBA00023295"/>
    </source>
</evidence>
<name>A0A9W9KIF7_9EURO</name>
<dbReference type="Gene3D" id="2.60.120.200">
    <property type="match status" value="1"/>
</dbReference>
<comment type="catalytic activity">
    <reaction evidence="1">
        <text>Random endo-hydrolysis of N-acetyl-beta-D-glucosaminide (1-&gt;4)-beta-linkages in chitin and chitodextrins.</text>
        <dbReference type="EC" id="3.2.1.14"/>
    </reaction>
</comment>
<keyword evidence="12" id="KW-0449">Lipoprotein</keyword>
<evidence type="ECO:0000256" key="4">
    <source>
        <dbReference type="ARBA" id="ARBA00022475"/>
    </source>
</evidence>
<dbReference type="AlphaFoldDB" id="A0A9W9KIF7"/>
<evidence type="ECO:0000256" key="14">
    <source>
        <dbReference type="ARBA" id="ARBA00023316"/>
    </source>
</evidence>
<reference evidence="19" key="1">
    <citation type="submission" date="2022-11" db="EMBL/GenBank/DDBJ databases">
        <authorList>
            <person name="Petersen C."/>
        </authorList>
    </citation>
    <scope>NUCLEOTIDE SEQUENCE</scope>
    <source>
        <strain evidence="19">IBT 30069</strain>
    </source>
</reference>
<keyword evidence="5" id="KW-0336">GPI-anchor</keyword>
<dbReference type="EMBL" id="JAPQKH010000003">
    <property type="protein sequence ID" value="KAJ5106981.1"/>
    <property type="molecule type" value="Genomic_DNA"/>
</dbReference>
<feature type="signal peptide" evidence="17">
    <location>
        <begin position="1"/>
        <end position="20"/>
    </location>
</feature>
<gene>
    <name evidence="19" type="ORF">N7456_003656</name>
</gene>
<keyword evidence="13" id="KW-0326">Glycosidase</keyword>
<evidence type="ECO:0000256" key="5">
    <source>
        <dbReference type="ARBA" id="ARBA00022622"/>
    </source>
</evidence>
<dbReference type="GO" id="GO:0016757">
    <property type="term" value="F:glycosyltransferase activity"/>
    <property type="evidence" value="ECO:0007669"/>
    <property type="project" value="UniProtKB-KW"/>
</dbReference>
<feature type="chain" id="PRO_5040761817" description="chitinase" evidence="17">
    <location>
        <begin position="21"/>
        <end position="340"/>
    </location>
</feature>
<evidence type="ECO:0000256" key="12">
    <source>
        <dbReference type="ARBA" id="ARBA00023288"/>
    </source>
</evidence>
<evidence type="ECO:0000256" key="1">
    <source>
        <dbReference type="ARBA" id="ARBA00000822"/>
    </source>
</evidence>
<dbReference type="GO" id="GO:0031505">
    <property type="term" value="P:fungal-type cell wall organization"/>
    <property type="evidence" value="ECO:0007669"/>
    <property type="project" value="TreeGrafter"/>
</dbReference>
<keyword evidence="11" id="KW-0325">Glycoprotein</keyword>
<keyword evidence="8 17" id="KW-0732">Signal</keyword>
<comment type="subcellular location">
    <subcellularLocation>
        <location evidence="2">Cell membrane</location>
        <topology evidence="2">Lipid-anchor</topology>
        <topology evidence="2">GPI-anchor</topology>
    </subcellularLocation>
</comment>
<evidence type="ECO:0000256" key="9">
    <source>
        <dbReference type="ARBA" id="ARBA00022801"/>
    </source>
</evidence>
<dbReference type="PANTHER" id="PTHR10963:SF27">
    <property type="entry name" value="GLYCOSIDASE-RELATED"/>
    <property type="match status" value="1"/>
</dbReference>